<feature type="transmembrane region" description="Helical" evidence="1">
    <location>
        <begin position="126"/>
        <end position="145"/>
    </location>
</feature>
<dbReference type="Proteomes" id="UP001551329">
    <property type="component" value="Unassembled WGS sequence"/>
</dbReference>
<evidence type="ECO:0000313" key="3">
    <source>
        <dbReference type="Proteomes" id="UP001551329"/>
    </source>
</evidence>
<keyword evidence="1" id="KW-1133">Transmembrane helix</keyword>
<reference evidence="2 3" key="1">
    <citation type="submission" date="2024-06" db="EMBL/GenBank/DDBJ databases">
        <title>The Natural Products Discovery Center: Release of the First 8490 Sequenced Strains for Exploring Actinobacteria Biosynthetic Diversity.</title>
        <authorList>
            <person name="Kalkreuter E."/>
            <person name="Kautsar S.A."/>
            <person name="Yang D."/>
            <person name="Bader C.D."/>
            <person name="Teijaro C.N."/>
            <person name="Fluegel L."/>
            <person name="Davis C.M."/>
            <person name="Simpson J.R."/>
            <person name="Lauterbach L."/>
            <person name="Steele A.D."/>
            <person name="Gui C."/>
            <person name="Meng S."/>
            <person name="Li G."/>
            <person name="Viehrig K."/>
            <person name="Ye F."/>
            <person name="Su P."/>
            <person name="Kiefer A.F."/>
            <person name="Nichols A."/>
            <person name="Cepeda A.J."/>
            <person name="Yan W."/>
            <person name="Fan B."/>
            <person name="Jiang Y."/>
            <person name="Adhikari A."/>
            <person name="Zheng C.-J."/>
            <person name="Schuster L."/>
            <person name="Cowan T.M."/>
            <person name="Smanski M.J."/>
            <person name="Chevrette M.G."/>
            <person name="De Carvalho L.P.S."/>
            <person name="Shen B."/>
        </authorList>
    </citation>
    <scope>NUCLEOTIDE SEQUENCE [LARGE SCALE GENOMIC DNA]</scope>
    <source>
        <strain evidence="2 3">NPDC045974</strain>
    </source>
</reference>
<keyword evidence="3" id="KW-1185">Reference proteome</keyword>
<keyword evidence="1" id="KW-0472">Membrane</keyword>
<feature type="transmembrane region" description="Helical" evidence="1">
    <location>
        <begin position="157"/>
        <end position="179"/>
    </location>
</feature>
<proteinExistence type="predicted"/>
<keyword evidence="1" id="KW-0812">Transmembrane</keyword>
<evidence type="ECO:0000256" key="1">
    <source>
        <dbReference type="SAM" id="Phobius"/>
    </source>
</evidence>
<gene>
    <name evidence="2" type="ORF">AB0A88_11040</name>
</gene>
<comment type="caution">
    <text evidence="2">The sequence shown here is derived from an EMBL/GenBank/DDBJ whole genome shotgun (WGS) entry which is preliminary data.</text>
</comment>
<feature type="transmembrane region" description="Helical" evidence="1">
    <location>
        <begin position="333"/>
        <end position="354"/>
    </location>
</feature>
<name>A0ABV3C7C6_9ACTN</name>
<dbReference type="RefSeq" id="WP_358471823.1">
    <property type="nucleotide sequence ID" value="NZ_JBEZAE010000005.1"/>
</dbReference>
<accession>A0ABV3C7C6</accession>
<dbReference type="EMBL" id="JBEZAE010000005">
    <property type="protein sequence ID" value="MEU7070667.1"/>
    <property type="molecule type" value="Genomic_DNA"/>
</dbReference>
<protein>
    <submittedName>
        <fullName evidence="2">Uncharacterized protein</fullName>
    </submittedName>
</protein>
<feature type="transmembrane region" description="Helical" evidence="1">
    <location>
        <begin position="224"/>
        <end position="245"/>
    </location>
</feature>
<feature type="transmembrane region" description="Helical" evidence="1">
    <location>
        <begin position="257"/>
        <end position="276"/>
    </location>
</feature>
<feature type="transmembrane region" description="Helical" evidence="1">
    <location>
        <begin position="374"/>
        <end position="396"/>
    </location>
</feature>
<sequence>MSEGPDEGVATVPVGPASRVLLHPLSRRADGAEWIVGRGETRVFVALPAQGVEVLDLLEQGASVASVQARLLAATGEEPDVAEFVRDLLALDFVAEVDGRRISSGPVVPASLPGLRRRHVAFLLEPWVPLVPAVLVAAAVVLLLLRPELVPTYRDLVWSPYGTLVVVGGAVVGWSIVLLHELAHLAVARAAGVPGRISFGTRLQFLVLQTDISGIEIAPRRHRLTAYLAGIGVNLSVASSAVLLLGITAPGTTAHRLLAATVLWAALPLTFQLMVFMRTDVYFVLQDLTGCRDLYGDGGAYARHLVRRLRRRESADQDPSRALPAGERRAVRLYSFVLVTGTALCLAGFAALTLPAEVRLVTEAAARLASPGSALDVSDAVLTLAAIAAVHIIWLVTRWRNRRDRRARAHRRRSAHA</sequence>
<organism evidence="2 3">
    <name type="scientific">Streptomyces narbonensis</name>
    <dbReference type="NCBI Taxonomy" id="67333"/>
    <lineage>
        <taxon>Bacteria</taxon>
        <taxon>Bacillati</taxon>
        <taxon>Actinomycetota</taxon>
        <taxon>Actinomycetes</taxon>
        <taxon>Kitasatosporales</taxon>
        <taxon>Streptomycetaceae</taxon>
        <taxon>Streptomyces</taxon>
    </lineage>
</organism>
<evidence type="ECO:0000313" key="2">
    <source>
        <dbReference type="EMBL" id="MEU7070667.1"/>
    </source>
</evidence>